<dbReference type="Proteomes" id="UP001627154">
    <property type="component" value="Unassembled WGS sequence"/>
</dbReference>
<keyword evidence="1" id="KW-0175">Coiled coil</keyword>
<proteinExistence type="predicted"/>
<evidence type="ECO:0000313" key="4">
    <source>
        <dbReference type="Proteomes" id="UP001627154"/>
    </source>
</evidence>
<keyword evidence="4" id="KW-1185">Reference proteome</keyword>
<accession>A0ABD2WTE9</accession>
<dbReference type="PANTHER" id="PTHR48421">
    <property type="entry name" value="MYCBP-ASSOCIATED PROTEIN"/>
    <property type="match status" value="1"/>
</dbReference>
<dbReference type="Pfam" id="PF14646">
    <property type="entry name" value="MYCBPAP"/>
    <property type="match status" value="2"/>
</dbReference>
<gene>
    <name evidence="3" type="ORF">TKK_010150</name>
</gene>
<reference evidence="3 4" key="1">
    <citation type="journal article" date="2024" name="bioRxiv">
        <title>A reference genome for Trichogramma kaykai: A tiny desert-dwelling parasitoid wasp with competing sex-ratio distorters.</title>
        <authorList>
            <person name="Culotta J."/>
            <person name="Lindsey A.R."/>
        </authorList>
    </citation>
    <scope>NUCLEOTIDE SEQUENCE [LARGE SCALE GENOMIC DNA]</scope>
    <source>
        <strain evidence="3 4">KSX58</strain>
    </source>
</reference>
<organism evidence="3 4">
    <name type="scientific">Trichogramma kaykai</name>
    <dbReference type="NCBI Taxonomy" id="54128"/>
    <lineage>
        <taxon>Eukaryota</taxon>
        <taxon>Metazoa</taxon>
        <taxon>Ecdysozoa</taxon>
        <taxon>Arthropoda</taxon>
        <taxon>Hexapoda</taxon>
        <taxon>Insecta</taxon>
        <taxon>Pterygota</taxon>
        <taxon>Neoptera</taxon>
        <taxon>Endopterygota</taxon>
        <taxon>Hymenoptera</taxon>
        <taxon>Apocrita</taxon>
        <taxon>Proctotrupomorpha</taxon>
        <taxon>Chalcidoidea</taxon>
        <taxon>Trichogrammatidae</taxon>
        <taxon>Trichogramma</taxon>
    </lineage>
</organism>
<evidence type="ECO:0000256" key="1">
    <source>
        <dbReference type="SAM" id="Coils"/>
    </source>
</evidence>
<dbReference type="EMBL" id="JBJJXI010000077">
    <property type="protein sequence ID" value="KAL3395838.1"/>
    <property type="molecule type" value="Genomic_DNA"/>
</dbReference>
<evidence type="ECO:0000313" key="3">
    <source>
        <dbReference type="EMBL" id="KAL3395838.1"/>
    </source>
</evidence>
<evidence type="ECO:0008006" key="5">
    <source>
        <dbReference type="Google" id="ProtNLM"/>
    </source>
</evidence>
<comment type="caution">
    <text evidence="3">The sequence shown here is derived from an EMBL/GenBank/DDBJ whole genome shotgun (WGS) entry which is preliminary data.</text>
</comment>
<name>A0ABD2WTE9_9HYME</name>
<feature type="region of interest" description="Disordered" evidence="2">
    <location>
        <begin position="580"/>
        <end position="604"/>
    </location>
</feature>
<feature type="coiled-coil region" evidence="1">
    <location>
        <begin position="403"/>
        <end position="430"/>
    </location>
</feature>
<sequence length="647" mass="75506">MDHSQKFKRGPHYPPYIRLTRRECRPMAACATAQQESIEEDHRLANWKRWLRDRERRQKYLSAALKREPYELALNAYERARDKNETACGDLGAKTVDRVDRVKYSKDDLDFWRPPERLHKYSEAKGDDVTLTEPQRLRKLVAPKARISRIRRSNNLSVALENDATSRKTTTCGNAAAASGDGLQMGEPPSNLSCRSLAVIGKAFTPPDYDKKVLRLPVITVTEPERKRPLLQDPDSRAVLLIRDRELVAEGGRFFERLSRVRTEKLKRSKKDQHAKKYAYSVYDSHVYKIFGKEPPPIVWTVHFHSKGDEICKKFLRIENKGVKIMTFDWLSSSPDCFPDMPYRRIDSCFFFDKTSFKIYPGQVLDFRVLFHSKKSRVASELWTLQIQPQIYPSPIQVRLWGMSEGLDEIKRENDKIEEVTEKLELLVRDSITRELANALIDMATSCPLIDETPYDLFFLERDIFRSLNRRHHYKSVQINELKFMWQETIDDEATSEWNLDLADLRAALLKIEDPLLQRDMLKRFGALCDELLLPDDTYTQPRGSSRQMVYWLLGEFFNEFETTSHSVWHGCRLLPPRDDHCEEEEEDEGEGEEEAATACGESDEEKAAHLRLYHETMHMRIYALLCRTINQVCHALESDNLYNKND</sequence>
<evidence type="ECO:0000256" key="2">
    <source>
        <dbReference type="SAM" id="MobiDB-lite"/>
    </source>
</evidence>
<dbReference type="AlphaFoldDB" id="A0ABD2WTE9"/>
<dbReference type="InterPro" id="IPR032707">
    <property type="entry name" value="MYCBPAP"/>
</dbReference>
<feature type="compositionally biased region" description="Acidic residues" evidence="2">
    <location>
        <begin position="582"/>
        <end position="596"/>
    </location>
</feature>
<dbReference type="PANTHER" id="PTHR48421:SF1">
    <property type="entry name" value="MYCBP-ASSOCIATED PROTEIN"/>
    <property type="match status" value="1"/>
</dbReference>
<protein>
    <recommendedName>
        <fullName evidence="5">MYCBP-associated protein</fullName>
    </recommendedName>
</protein>